<dbReference type="Proteomes" id="UP001626550">
    <property type="component" value="Unassembled WGS sequence"/>
</dbReference>
<protein>
    <submittedName>
        <fullName evidence="2">Uncharacterized protein</fullName>
    </submittedName>
</protein>
<keyword evidence="1" id="KW-0732">Signal</keyword>
<accession>A0ABD2Q7T5</accession>
<keyword evidence="3" id="KW-1185">Reference proteome</keyword>
<proteinExistence type="predicted"/>
<organism evidence="2 3">
    <name type="scientific">Cichlidogyrus casuarinus</name>
    <dbReference type="NCBI Taxonomy" id="1844966"/>
    <lineage>
        <taxon>Eukaryota</taxon>
        <taxon>Metazoa</taxon>
        <taxon>Spiralia</taxon>
        <taxon>Lophotrochozoa</taxon>
        <taxon>Platyhelminthes</taxon>
        <taxon>Monogenea</taxon>
        <taxon>Monopisthocotylea</taxon>
        <taxon>Dactylogyridea</taxon>
        <taxon>Ancyrocephalidae</taxon>
        <taxon>Cichlidogyrus</taxon>
    </lineage>
</organism>
<reference evidence="2 3" key="1">
    <citation type="submission" date="2024-11" db="EMBL/GenBank/DDBJ databases">
        <title>Adaptive evolution of stress response genes in parasites aligns with host niche diversity.</title>
        <authorList>
            <person name="Hahn C."/>
            <person name="Resl P."/>
        </authorList>
    </citation>
    <scope>NUCLEOTIDE SEQUENCE [LARGE SCALE GENOMIC DNA]</scope>
    <source>
        <strain evidence="2">EGGRZ-B1_66</strain>
        <tissue evidence="2">Body</tissue>
    </source>
</reference>
<dbReference type="EMBL" id="JBJKFK010000702">
    <property type="protein sequence ID" value="KAL3315631.1"/>
    <property type="molecule type" value="Genomic_DNA"/>
</dbReference>
<feature type="signal peptide" evidence="1">
    <location>
        <begin position="1"/>
        <end position="15"/>
    </location>
</feature>
<evidence type="ECO:0000313" key="3">
    <source>
        <dbReference type="Proteomes" id="UP001626550"/>
    </source>
</evidence>
<comment type="caution">
    <text evidence="2">The sequence shown here is derived from an EMBL/GenBank/DDBJ whole genome shotgun (WGS) entry which is preliminary data.</text>
</comment>
<dbReference type="AlphaFoldDB" id="A0ABD2Q7T5"/>
<name>A0ABD2Q7T5_9PLAT</name>
<sequence>MFLLVLTKILRHALGAPAKLDSRRLALKAICEGPYGEKLSHSLEIFQSLRPLIRTQLETFHYNPINDLLGIQYHHSSMHMVTFEAAKYDSPGARLADAKGLQLLLSLKLPKLLINMPEQTIEETPSLILAQWANHVKESMMQLKKAAITSPHPYFEVMNYLLCNEDSNLLSKLFAELEACLSGEKVLDVDSFLRQLSMPIKSVSQLKSEEDGLLGQLETLLQRISSMKTVSPTSTDLQFNAHEHINQIDMIKLASNDVTFVLANDWALLESLPSFALACLRLNTVSMTTLELGSVGLNCMADCTSLLKALLNNSKQQMSIARPADFERGLSVLYSFADFCCCLLKLRDTILDTVTTSLLPHFNKVNFYAWKRLHRELLPIIHASELVGPCLQRNKYELRETGLEAIIDELLQVSQKICLNPTTNAKIF</sequence>
<evidence type="ECO:0000256" key="1">
    <source>
        <dbReference type="SAM" id="SignalP"/>
    </source>
</evidence>
<evidence type="ECO:0000313" key="2">
    <source>
        <dbReference type="EMBL" id="KAL3315631.1"/>
    </source>
</evidence>
<gene>
    <name evidence="2" type="ORF">Ciccas_005736</name>
</gene>
<feature type="chain" id="PRO_5044862706" evidence="1">
    <location>
        <begin position="16"/>
        <end position="428"/>
    </location>
</feature>